<reference evidence="3 4" key="1">
    <citation type="submission" date="2019-10" db="EMBL/GenBank/DDBJ databases">
        <title>Alkaliphilus serpentinus sp. nov. and Alkaliphilus pronyensis sp. nov., two novel anaerobic alkaliphilic species isolated from the serpentinized-hosted hydrothermal field of the Prony Bay (New Caledonia).</title>
        <authorList>
            <person name="Postec A."/>
        </authorList>
    </citation>
    <scope>NUCLEOTIDE SEQUENCE [LARGE SCALE GENOMIC DNA]</scope>
    <source>
        <strain evidence="3 4">LacV</strain>
    </source>
</reference>
<dbReference type="Proteomes" id="UP000432715">
    <property type="component" value="Unassembled WGS sequence"/>
</dbReference>
<dbReference type="InterPro" id="IPR036779">
    <property type="entry name" value="LysM_dom_sf"/>
</dbReference>
<dbReference type="GO" id="GO:0008932">
    <property type="term" value="F:lytic endotransglycosylase activity"/>
    <property type="evidence" value="ECO:0007669"/>
    <property type="project" value="TreeGrafter"/>
</dbReference>
<name>A0A6I0EXL7_9FIRM</name>
<evidence type="ECO:0000313" key="4">
    <source>
        <dbReference type="Proteomes" id="UP000432715"/>
    </source>
</evidence>
<feature type="domain" description="LysM" evidence="2">
    <location>
        <begin position="30"/>
        <end position="75"/>
    </location>
</feature>
<keyword evidence="1" id="KW-0732">Signal</keyword>
<dbReference type="SUPFAM" id="SSF54106">
    <property type="entry name" value="LysM domain"/>
    <property type="match status" value="4"/>
</dbReference>
<comment type="caution">
    <text evidence="3">The sequence shown here is derived from an EMBL/GenBank/DDBJ whole genome shotgun (WGS) entry which is preliminary data.</text>
</comment>
<feature type="domain" description="LysM" evidence="2">
    <location>
        <begin position="201"/>
        <end position="245"/>
    </location>
</feature>
<feature type="domain" description="LysM" evidence="2">
    <location>
        <begin position="79"/>
        <end position="123"/>
    </location>
</feature>
<evidence type="ECO:0000313" key="3">
    <source>
        <dbReference type="EMBL" id="KAB3532143.1"/>
    </source>
</evidence>
<dbReference type="RefSeq" id="WP_151861876.1">
    <property type="nucleotide sequence ID" value="NZ_WBZC01000050.1"/>
</dbReference>
<dbReference type="PANTHER" id="PTHR33734:SF22">
    <property type="entry name" value="MEMBRANE-BOUND LYTIC MUREIN TRANSGLYCOSYLASE D"/>
    <property type="match status" value="1"/>
</dbReference>
<sequence>MNNKLKKIITATALATSVFTLSSISAFGNQVHHVSSGDTLWKISQKYNISMSKIYQLNPQYRSNPTLNIGDKVNISNELVHTVVKGDTPWKISKGYKVDLNQLLKLNGLTAGDEIYVGQKLLIPTSAPKGENANTTYTVIKNDTPWTISQKFNVSHKELLAANNLKEWDYIYVGQKLIIPSKTNKPTTDNQLPKTNQKTFITHTVVRGDDLWNISIQYEIPFYELLQVNGFKNNHILNIGDKITVPVYKIAVKPTPGPQYGEYLDWWTEAQYVVPIGKVFEVVDFNTGKSWTMKRTIGANHADVEPLTSNDAAIMKSVWGGYYSWSRRAVIVEVDGRRLAASASSMPHDIEYIKNNSFKGHSDLYFGNSTRHVDGKSDGKHQVNVEIAAGKR</sequence>
<evidence type="ECO:0000259" key="2">
    <source>
        <dbReference type="PROSITE" id="PS51782"/>
    </source>
</evidence>
<dbReference type="EMBL" id="WBZC01000050">
    <property type="protein sequence ID" value="KAB3532143.1"/>
    <property type="molecule type" value="Genomic_DNA"/>
</dbReference>
<protein>
    <submittedName>
        <fullName evidence="3">LysM peptidoglycan-binding domain-containing protein</fullName>
    </submittedName>
</protein>
<dbReference type="PROSITE" id="PS51782">
    <property type="entry name" value="LYSM"/>
    <property type="match status" value="4"/>
</dbReference>
<feature type="signal peptide" evidence="1">
    <location>
        <begin position="1"/>
        <end position="28"/>
    </location>
</feature>
<organism evidence="3 4">
    <name type="scientific">Alkaliphilus pronyensis</name>
    <dbReference type="NCBI Taxonomy" id="1482732"/>
    <lineage>
        <taxon>Bacteria</taxon>
        <taxon>Bacillati</taxon>
        <taxon>Bacillota</taxon>
        <taxon>Clostridia</taxon>
        <taxon>Peptostreptococcales</taxon>
        <taxon>Natronincolaceae</taxon>
        <taxon>Alkaliphilus</taxon>
    </lineage>
</organism>
<dbReference type="AlphaFoldDB" id="A0A6I0EXL7"/>
<dbReference type="SMART" id="SM00257">
    <property type="entry name" value="LysM"/>
    <property type="match status" value="4"/>
</dbReference>
<keyword evidence="4" id="KW-1185">Reference proteome</keyword>
<dbReference type="PANTHER" id="PTHR33734">
    <property type="entry name" value="LYSM DOMAIN-CONTAINING GPI-ANCHORED PROTEIN 2"/>
    <property type="match status" value="1"/>
</dbReference>
<proteinExistence type="predicted"/>
<dbReference type="CDD" id="cd00118">
    <property type="entry name" value="LysM"/>
    <property type="match status" value="4"/>
</dbReference>
<feature type="chain" id="PRO_5026050089" evidence="1">
    <location>
        <begin position="29"/>
        <end position="392"/>
    </location>
</feature>
<dbReference type="Pfam" id="PF01476">
    <property type="entry name" value="LysM"/>
    <property type="match status" value="4"/>
</dbReference>
<dbReference type="Gene3D" id="3.10.350.10">
    <property type="entry name" value="LysM domain"/>
    <property type="match status" value="4"/>
</dbReference>
<evidence type="ECO:0000256" key="1">
    <source>
        <dbReference type="SAM" id="SignalP"/>
    </source>
</evidence>
<dbReference type="OrthoDB" id="529831at2"/>
<gene>
    <name evidence="3" type="ORF">F8154_12075</name>
</gene>
<feature type="domain" description="LysM" evidence="2">
    <location>
        <begin position="135"/>
        <end position="179"/>
    </location>
</feature>
<accession>A0A6I0EXL7</accession>
<dbReference type="InterPro" id="IPR018392">
    <property type="entry name" value="LysM"/>
</dbReference>